<evidence type="ECO:0000256" key="6">
    <source>
        <dbReference type="SAM" id="Phobius"/>
    </source>
</evidence>
<feature type="transmembrane region" description="Helical" evidence="6">
    <location>
        <begin position="667"/>
        <end position="687"/>
    </location>
</feature>
<evidence type="ECO:0000256" key="2">
    <source>
        <dbReference type="ARBA" id="ARBA00022801"/>
    </source>
</evidence>
<dbReference type="AlphaFoldDB" id="A0A7S3YZA8"/>
<feature type="compositionally biased region" description="Pro residues" evidence="5">
    <location>
        <begin position="591"/>
        <end position="603"/>
    </location>
</feature>
<evidence type="ECO:0000256" key="5">
    <source>
        <dbReference type="SAM" id="MobiDB-lite"/>
    </source>
</evidence>
<dbReference type="PANTHER" id="PTHR10353:SF36">
    <property type="entry name" value="LP05116P"/>
    <property type="match status" value="1"/>
</dbReference>
<organism evidence="7">
    <name type="scientific">Lotharella globosa</name>
    <dbReference type="NCBI Taxonomy" id="91324"/>
    <lineage>
        <taxon>Eukaryota</taxon>
        <taxon>Sar</taxon>
        <taxon>Rhizaria</taxon>
        <taxon>Cercozoa</taxon>
        <taxon>Chlorarachniophyceae</taxon>
        <taxon>Lotharella</taxon>
    </lineage>
</organism>
<feature type="region of interest" description="Disordered" evidence="5">
    <location>
        <begin position="403"/>
        <end position="660"/>
    </location>
</feature>
<dbReference type="Pfam" id="PF00232">
    <property type="entry name" value="Glyco_hydro_1"/>
    <property type="match status" value="1"/>
</dbReference>
<reference evidence="7" key="1">
    <citation type="submission" date="2021-01" db="EMBL/GenBank/DDBJ databases">
        <authorList>
            <person name="Corre E."/>
            <person name="Pelletier E."/>
            <person name="Niang G."/>
            <person name="Scheremetjew M."/>
            <person name="Finn R."/>
            <person name="Kale V."/>
            <person name="Holt S."/>
            <person name="Cochrane G."/>
            <person name="Meng A."/>
            <person name="Brown T."/>
            <person name="Cohen L."/>
        </authorList>
    </citation>
    <scope>NUCLEOTIDE SEQUENCE</scope>
    <source>
        <strain evidence="7">CCCM811</strain>
    </source>
</reference>
<evidence type="ECO:0000256" key="3">
    <source>
        <dbReference type="ARBA" id="ARBA00023295"/>
    </source>
</evidence>
<feature type="compositionally biased region" description="Pro residues" evidence="5">
    <location>
        <begin position="533"/>
        <end position="545"/>
    </location>
</feature>
<gene>
    <name evidence="7" type="ORF">LGLO00237_LOCUS18334</name>
</gene>
<accession>A0A7S3YZA8</accession>
<feature type="compositionally biased region" description="Basic and acidic residues" evidence="5">
    <location>
        <begin position="421"/>
        <end position="528"/>
    </location>
</feature>
<name>A0A7S3YZA8_9EUKA</name>
<keyword evidence="6" id="KW-1133">Transmembrane helix</keyword>
<evidence type="ECO:0000256" key="1">
    <source>
        <dbReference type="ARBA" id="ARBA00010838"/>
    </source>
</evidence>
<dbReference type="SUPFAM" id="SSF51445">
    <property type="entry name" value="(Trans)glycosidases"/>
    <property type="match status" value="1"/>
</dbReference>
<feature type="compositionally biased region" description="Pro residues" evidence="5">
    <location>
        <begin position="409"/>
        <end position="420"/>
    </location>
</feature>
<keyword evidence="6" id="KW-0472">Membrane</keyword>
<sequence length="750" mass="83538">MPTGKLPVNKAGIEHYNKVIDALLKKGVQPFVTLYHWDYPQGLHEEYLGWLSDKSVDDFLLYAEICFKAFGDRVKYWLSFNEPWTFTFNGYGSGVHAPGRCSDRKICKHGNSSIEPYIAAHNVLKAHMHTVKVYRDKYQLIQGGRIGLTLNTDWAEPLTSSNLDAAAAERNMMFQFGWFAHPVFYGHYPWQMVERVGDRLPKFTKEESKILKGSLDFLGLNHYGSHYTKNIKGLGKAAAGAAGSPLLNDDFPVTGWAADMGVEVSFFRDGKDIGKPADSDWLHAAPWGFLKLLRWLNKTYSPETIFVTENGVDAPGENDKPLHEALSDTYRMEYYRDYIGAMRVAVEEGVPVEGYTAWSFMDNYEWADGYSKRFGIFYIDYKHNVTRYAKDSARWFQSFLKGKETTPAPEMPPPPPPPPSSKKETKDIEGHTNVKHATLKEDKDKERASGEKTVAKDTRHVHTTKEEKSAKSDESSHEAQDAPEHKHAASKEKEQAEPTEEPTKKPSREPTTHEPTHYPTDEPTRHPSEPTFAPTPKPTPYPTPKPTTAMPTHKPSKYPTMKPTPAPTPPTPIPTPRPTMPPTQKPTKRPTMPPTPKPTPLRTPKPTREPTNRPTHMPAFPTISPTSSAPSLATASLLPPPPVPLPPGTLGGQTGNGADDDTAPTSWMYYLIGVVGVASGLATLGVLNVPRVSAACVYCRKPRNNGYHSFFSSNTSKPTVGQAARSEGNKKTNYHTFFSPEATRENVKSQ</sequence>
<dbReference type="InterPro" id="IPR017853">
    <property type="entry name" value="GH"/>
</dbReference>
<dbReference type="FunFam" id="3.20.20.80:FF:000041">
    <property type="entry name" value="Beta-glucosidase 7"/>
    <property type="match status" value="1"/>
</dbReference>
<protein>
    <recommendedName>
        <fullName evidence="8">Beta-glucosidase</fullName>
    </recommendedName>
</protein>
<evidence type="ECO:0000313" key="7">
    <source>
        <dbReference type="EMBL" id="CAE0666722.1"/>
    </source>
</evidence>
<dbReference type="InterPro" id="IPR001360">
    <property type="entry name" value="Glyco_hydro_1"/>
</dbReference>
<evidence type="ECO:0000256" key="4">
    <source>
        <dbReference type="RuleBase" id="RU003690"/>
    </source>
</evidence>
<feature type="compositionally biased region" description="Pro residues" evidence="5">
    <location>
        <begin position="562"/>
        <end position="584"/>
    </location>
</feature>
<dbReference type="PRINTS" id="PR00131">
    <property type="entry name" value="GLHYDRLASE1"/>
</dbReference>
<evidence type="ECO:0008006" key="8">
    <source>
        <dbReference type="Google" id="ProtNLM"/>
    </source>
</evidence>
<feature type="compositionally biased region" description="Low complexity" evidence="5">
    <location>
        <begin position="546"/>
        <end position="561"/>
    </location>
</feature>
<feature type="compositionally biased region" description="Pro residues" evidence="5">
    <location>
        <begin position="638"/>
        <end position="647"/>
    </location>
</feature>
<dbReference type="Gene3D" id="3.20.20.80">
    <property type="entry name" value="Glycosidases"/>
    <property type="match status" value="1"/>
</dbReference>
<keyword evidence="2" id="KW-0378">Hydrolase</keyword>
<feature type="region of interest" description="Disordered" evidence="5">
    <location>
        <begin position="715"/>
        <end position="734"/>
    </location>
</feature>
<dbReference type="PANTHER" id="PTHR10353">
    <property type="entry name" value="GLYCOSYL HYDROLASE"/>
    <property type="match status" value="1"/>
</dbReference>
<dbReference type="GO" id="GO:0008422">
    <property type="term" value="F:beta-glucosidase activity"/>
    <property type="evidence" value="ECO:0007669"/>
    <property type="project" value="TreeGrafter"/>
</dbReference>
<keyword evidence="6" id="KW-0812">Transmembrane</keyword>
<feature type="compositionally biased region" description="Low complexity" evidence="5">
    <location>
        <begin position="618"/>
        <end position="637"/>
    </location>
</feature>
<dbReference type="EMBL" id="HBIV01025540">
    <property type="protein sequence ID" value="CAE0666722.1"/>
    <property type="molecule type" value="Transcribed_RNA"/>
</dbReference>
<proteinExistence type="inferred from homology"/>
<comment type="similarity">
    <text evidence="1 4">Belongs to the glycosyl hydrolase 1 family.</text>
</comment>
<keyword evidence="3" id="KW-0326">Glycosidase</keyword>
<dbReference type="GO" id="GO:0005975">
    <property type="term" value="P:carbohydrate metabolic process"/>
    <property type="evidence" value="ECO:0007669"/>
    <property type="project" value="InterPro"/>
</dbReference>